<dbReference type="GO" id="GO:0004806">
    <property type="term" value="F:triacylglycerol lipase activity"/>
    <property type="evidence" value="ECO:0007669"/>
    <property type="project" value="TreeGrafter"/>
</dbReference>
<sequence>MVEQQIKRRKYLLAHDIDGGLVDYDYPLSLCFSGCGFLISYYIGVISCFRERAPHFISNIHRIYGSSGGALAGVTIIAGFSTERMLKATSGLLFYVTSKKFGLIDPFLKLETYLRGVLRDELPEDIHRLCTNRLFINLTHFRSFKPKLVSEYHTKEDLIDAIICSCYVPCIFGFFPPKFRGQAKSYEQYT</sequence>
<gene>
    <name evidence="5" type="ORF">RF11_11328</name>
</gene>
<dbReference type="GO" id="GO:0016020">
    <property type="term" value="C:membrane"/>
    <property type="evidence" value="ECO:0007669"/>
    <property type="project" value="TreeGrafter"/>
</dbReference>
<feature type="transmembrane region" description="Helical" evidence="3">
    <location>
        <begin position="26"/>
        <end position="49"/>
    </location>
</feature>
<dbReference type="GO" id="GO:0005811">
    <property type="term" value="C:lipid droplet"/>
    <property type="evidence" value="ECO:0007669"/>
    <property type="project" value="TreeGrafter"/>
</dbReference>
<keyword evidence="6" id="KW-1185">Reference proteome</keyword>
<dbReference type="InterPro" id="IPR016035">
    <property type="entry name" value="Acyl_Trfase/lysoPLipase"/>
</dbReference>
<dbReference type="GO" id="GO:0055088">
    <property type="term" value="P:lipid homeostasis"/>
    <property type="evidence" value="ECO:0007669"/>
    <property type="project" value="TreeGrafter"/>
</dbReference>
<keyword evidence="3" id="KW-0812">Transmembrane</keyword>
<accession>A0A0C2JBU1</accession>
<dbReference type="EMBL" id="JWZT01003500">
    <property type="protein sequence ID" value="KII66618.1"/>
    <property type="molecule type" value="Genomic_DNA"/>
</dbReference>
<dbReference type="OMA" id="FISNIHR"/>
<name>A0A0C2JBU1_THEKT</name>
<dbReference type="GO" id="GO:0019433">
    <property type="term" value="P:triglyceride catabolic process"/>
    <property type="evidence" value="ECO:0007669"/>
    <property type="project" value="TreeGrafter"/>
</dbReference>
<keyword evidence="3" id="KW-0472">Membrane</keyword>
<dbReference type="Gene3D" id="3.40.1090.10">
    <property type="entry name" value="Cytosolic phospholipase A2 catalytic domain"/>
    <property type="match status" value="1"/>
</dbReference>
<comment type="caution">
    <text evidence="2">Lacks conserved residue(s) required for the propagation of feature annotation.</text>
</comment>
<feature type="transmembrane region" description="Helical" evidence="3">
    <location>
        <begin position="61"/>
        <end position="80"/>
    </location>
</feature>
<keyword evidence="3" id="KW-1133">Transmembrane helix</keyword>
<evidence type="ECO:0000313" key="5">
    <source>
        <dbReference type="EMBL" id="KII66618.1"/>
    </source>
</evidence>
<dbReference type="GO" id="GO:0005737">
    <property type="term" value="C:cytoplasm"/>
    <property type="evidence" value="ECO:0007669"/>
    <property type="project" value="TreeGrafter"/>
</dbReference>
<keyword evidence="1" id="KW-0443">Lipid metabolism</keyword>
<dbReference type="PANTHER" id="PTHR12406">
    <property type="entry name" value="CALCIUM-INDEPENDENT PHOSPHOLIPASE A2 IPLA2 -RELATED"/>
    <property type="match status" value="1"/>
</dbReference>
<dbReference type="OrthoDB" id="197155at2759"/>
<comment type="caution">
    <text evidence="5">The sequence shown here is derived from an EMBL/GenBank/DDBJ whole genome shotgun (WGS) entry which is preliminary data.</text>
</comment>
<evidence type="ECO:0000259" key="4">
    <source>
        <dbReference type="PROSITE" id="PS51635"/>
    </source>
</evidence>
<dbReference type="InterPro" id="IPR033562">
    <property type="entry name" value="PLPL"/>
</dbReference>
<proteinExistence type="predicted"/>
<dbReference type="Proteomes" id="UP000031668">
    <property type="component" value="Unassembled WGS sequence"/>
</dbReference>
<evidence type="ECO:0000256" key="1">
    <source>
        <dbReference type="ARBA" id="ARBA00023098"/>
    </source>
</evidence>
<dbReference type="SUPFAM" id="SSF52151">
    <property type="entry name" value="FabD/lysophospholipase-like"/>
    <property type="match status" value="1"/>
</dbReference>
<feature type="domain" description="PNPLA" evidence="4">
    <location>
        <begin position="30"/>
        <end position="190"/>
    </location>
</feature>
<reference evidence="5 6" key="1">
    <citation type="journal article" date="2014" name="Genome Biol. Evol.">
        <title>The genome of the myxosporean Thelohanellus kitauei shows adaptations to nutrient acquisition within its fish host.</title>
        <authorList>
            <person name="Yang Y."/>
            <person name="Xiong J."/>
            <person name="Zhou Z."/>
            <person name="Huo F."/>
            <person name="Miao W."/>
            <person name="Ran C."/>
            <person name="Liu Y."/>
            <person name="Zhang J."/>
            <person name="Feng J."/>
            <person name="Wang M."/>
            <person name="Wang M."/>
            <person name="Wang L."/>
            <person name="Yao B."/>
        </authorList>
    </citation>
    <scope>NUCLEOTIDE SEQUENCE [LARGE SCALE GENOMIC DNA]</scope>
    <source>
        <strain evidence="5">Wuqing</strain>
    </source>
</reference>
<organism evidence="5 6">
    <name type="scientific">Thelohanellus kitauei</name>
    <name type="common">Myxosporean</name>
    <dbReference type="NCBI Taxonomy" id="669202"/>
    <lineage>
        <taxon>Eukaryota</taxon>
        <taxon>Metazoa</taxon>
        <taxon>Cnidaria</taxon>
        <taxon>Myxozoa</taxon>
        <taxon>Myxosporea</taxon>
        <taxon>Bivalvulida</taxon>
        <taxon>Platysporina</taxon>
        <taxon>Myxobolidae</taxon>
        <taxon>Thelohanellus</taxon>
    </lineage>
</organism>
<evidence type="ECO:0000256" key="2">
    <source>
        <dbReference type="PROSITE-ProRule" id="PRU01161"/>
    </source>
</evidence>
<dbReference type="InterPro" id="IPR002641">
    <property type="entry name" value="PNPLA_dom"/>
</dbReference>
<protein>
    <submittedName>
        <fullName evidence="5">Patatin-like phospholipase domain-containing protein 3</fullName>
    </submittedName>
</protein>
<dbReference type="PROSITE" id="PS51635">
    <property type="entry name" value="PNPLA"/>
    <property type="match status" value="1"/>
</dbReference>
<dbReference type="PANTHER" id="PTHR12406:SF7">
    <property type="entry name" value="PATATIN-LIKE PHOSPHOLIPASE DOMAIN-CONTAINING PROTEIN 4"/>
    <property type="match status" value="1"/>
</dbReference>
<dbReference type="AlphaFoldDB" id="A0A0C2JBU1"/>
<feature type="short sequence motif" description="GXSXG" evidence="2">
    <location>
        <begin position="65"/>
        <end position="69"/>
    </location>
</feature>
<dbReference type="Pfam" id="PF01734">
    <property type="entry name" value="Patatin"/>
    <property type="match status" value="1"/>
</dbReference>
<evidence type="ECO:0000256" key="3">
    <source>
        <dbReference type="SAM" id="Phobius"/>
    </source>
</evidence>
<evidence type="ECO:0000313" key="6">
    <source>
        <dbReference type="Proteomes" id="UP000031668"/>
    </source>
</evidence>